<evidence type="ECO:0000256" key="1">
    <source>
        <dbReference type="ARBA" id="ARBA00004123"/>
    </source>
</evidence>
<dbReference type="Gene3D" id="3.40.50.410">
    <property type="entry name" value="von Willebrand factor, type A domain"/>
    <property type="match status" value="1"/>
</dbReference>
<evidence type="ECO:0000256" key="7">
    <source>
        <dbReference type="ARBA" id="ARBA00022840"/>
    </source>
</evidence>
<dbReference type="PANTHER" id="PTHR12604">
    <property type="entry name" value="KU AUTOANTIGEN DNA HELICASE"/>
    <property type="match status" value="1"/>
</dbReference>
<keyword evidence="9" id="KW-0233">DNA recombination</keyword>
<dbReference type="GeneID" id="115477021"/>
<dbReference type="GO" id="GO:0005524">
    <property type="term" value="F:ATP binding"/>
    <property type="evidence" value="ECO:0007669"/>
    <property type="project" value="UniProtKB-KW"/>
</dbReference>
<accession>A0A6P7Z250</accession>
<dbReference type="RefSeq" id="XP_030069535.1">
    <property type="nucleotide sequence ID" value="XM_030213675.1"/>
</dbReference>
<evidence type="ECO:0000256" key="6">
    <source>
        <dbReference type="ARBA" id="ARBA00022806"/>
    </source>
</evidence>
<sequence length="196" mass="22365">MADWKSFNPDEDEEEEEEEEGAETGGDYRFSGRDSLIFLVDASKAMFENLNEDGNTCFDITIQCIRSVYTSKIINSERDLLGVVFFGTDKHKNSVNFEHVYVLHELDTPGAKRVLELDKYKGKKGRAYFNENIGHSKDFSLGHALWICANLFSDVKLRMSHKRIMLFTNDDHPHVGDSTKINLAFTKASDLRETGQ</sequence>
<keyword evidence="15" id="KW-1185">Reference proteome</keyword>
<dbReference type="Proteomes" id="UP000515156">
    <property type="component" value="Chromosome 1"/>
</dbReference>
<dbReference type="PANTHER" id="PTHR12604:SF2">
    <property type="entry name" value="X-RAY REPAIR CROSS-COMPLEMENTING PROTEIN 6"/>
    <property type="match status" value="1"/>
</dbReference>
<keyword evidence="11" id="KW-0539">Nucleus</keyword>
<dbReference type="SUPFAM" id="SSF53300">
    <property type="entry name" value="vWA-like"/>
    <property type="match status" value="1"/>
</dbReference>
<evidence type="ECO:0000256" key="8">
    <source>
        <dbReference type="ARBA" id="ARBA00023125"/>
    </source>
</evidence>
<evidence type="ECO:0000256" key="11">
    <source>
        <dbReference type="ARBA" id="ARBA00023242"/>
    </source>
</evidence>
<dbReference type="GO" id="GO:0016787">
    <property type="term" value="F:hydrolase activity"/>
    <property type="evidence" value="ECO:0007669"/>
    <property type="project" value="UniProtKB-KW"/>
</dbReference>
<comment type="subcellular location">
    <subcellularLocation>
        <location evidence="1">Nucleus</location>
    </subcellularLocation>
</comment>
<dbReference type="InParanoid" id="A0A6P7Z250"/>
<dbReference type="GO" id="GO:0003678">
    <property type="term" value="F:DNA helicase activity"/>
    <property type="evidence" value="ECO:0007669"/>
    <property type="project" value="UniProtKB-EC"/>
</dbReference>
<dbReference type="Pfam" id="PF03731">
    <property type="entry name" value="Ku_N"/>
    <property type="match status" value="1"/>
</dbReference>
<evidence type="ECO:0000256" key="4">
    <source>
        <dbReference type="ARBA" id="ARBA00022763"/>
    </source>
</evidence>
<evidence type="ECO:0000259" key="14">
    <source>
        <dbReference type="Pfam" id="PF03731"/>
    </source>
</evidence>
<keyword evidence="10" id="KW-0234">DNA repair</keyword>
<keyword evidence="6" id="KW-0347">Helicase</keyword>
<evidence type="ECO:0000313" key="15">
    <source>
        <dbReference type="Proteomes" id="UP000515156"/>
    </source>
</evidence>
<feature type="region of interest" description="Disordered" evidence="13">
    <location>
        <begin position="1"/>
        <end position="28"/>
    </location>
</feature>
<dbReference type="InterPro" id="IPR006165">
    <property type="entry name" value="Ku70"/>
</dbReference>
<evidence type="ECO:0000256" key="12">
    <source>
        <dbReference type="ARBA" id="ARBA00047995"/>
    </source>
</evidence>
<dbReference type="GO" id="GO:0006310">
    <property type="term" value="P:DNA recombination"/>
    <property type="evidence" value="ECO:0007669"/>
    <property type="project" value="UniProtKB-KW"/>
</dbReference>
<dbReference type="GO" id="GO:0042162">
    <property type="term" value="F:telomeric DNA binding"/>
    <property type="evidence" value="ECO:0007669"/>
    <property type="project" value="InterPro"/>
</dbReference>
<evidence type="ECO:0000256" key="10">
    <source>
        <dbReference type="ARBA" id="ARBA00023204"/>
    </source>
</evidence>
<dbReference type="KEGG" id="muo:115477021"/>
<evidence type="ECO:0000256" key="2">
    <source>
        <dbReference type="ARBA" id="ARBA00012551"/>
    </source>
</evidence>
<keyword evidence="7" id="KW-0067">ATP-binding</keyword>
<organism evidence="15 16">
    <name type="scientific">Microcaecilia unicolor</name>
    <dbReference type="NCBI Taxonomy" id="1415580"/>
    <lineage>
        <taxon>Eukaryota</taxon>
        <taxon>Metazoa</taxon>
        <taxon>Chordata</taxon>
        <taxon>Craniata</taxon>
        <taxon>Vertebrata</taxon>
        <taxon>Euteleostomi</taxon>
        <taxon>Amphibia</taxon>
        <taxon>Gymnophiona</taxon>
        <taxon>Siphonopidae</taxon>
        <taxon>Microcaecilia</taxon>
    </lineage>
</organism>
<evidence type="ECO:0000313" key="16">
    <source>
        <dbReference type="RefSeq" id="XP_030069535.1"/>
    </source>
</evidence>
<keyword evidence="8" id="KW-0238">DNA-binding</keyword>
<reference evidence="16" key="1">
    <citation type="submission" date="2025-08" db="UniProtKB">
        <authorList>
            <consortium name="RefSeq"/>
        </authorList>
    </citation>
    <scope>IDENTIFICATION</scope>
</reference>
<dbReference type="GO" id="GO:0003684">
    <property type="term" value="F:damaged DNA binding"/>
    <property type="evidence" value="ECO:0007669"/>
    <property type="project" value="InterPro"/>
</dbReference>
<dbReference type="OrthoDB" id="3249161at2759"/>
<evidence type="ECO:0000256" key="5">
    <source>
        <dbReference type="ARBA" id="ARBA00022801"/>
    </source>
</evidence>
<dbReference type="GO" id="GO:0000723">
    <property type="term" value="P:telomere maintenance"/>
    <property type="evidence" value="ECO:0007669"/>
    <property type="project" value="InterPro"/>
</dbReference>
<dbReference type="EC" id="3.6.4.12" evidence="2"/>
<dbReference type="CDD" id="cd01458">
    <property type="entry name" value="vWA_ku"/>
    <property type="match status" value="1"/>
</dbReference>
<feature type="compositionally biased region" description="Acidic residues" evidence="13">
    <location>
        <begin position="9"/>
        <end position="22"/>
    </location>
</feature>
<evidence type="ECO:0000256" key="9">
    <source>
        <dbReference type="ARBA" id="ARBA00023172"/>
    </source>
</evidence>
<name>A0A6P7Z250_9AMPH</name>
<dbReference type="NCBIfam" id="TIGR00578">
    <property type="entry name" value="ku70"/>
    <property type="match status" value="1"/>
</dbReference>
<evidence type="ECO:0000256" key="3">
    <source>
        <dbReference type="ARBA" id="ARBA00022741"/>
    </source>
</evidence>
<dbReference type="GO" id="GO:0006303">
    <property type="term" value="P:double-strand break repair via nonhomologous end joining"/>
    <property type="evidence" value="ECO:0007669"/>
    <property type="project" value="InterPro"/>
</dbReference>
<protein>
    <recommendedName>
        <fullName evidence="2">DNA helicase</fullName>
        <ecNumber evidence="2">3.6.4.12</ecNumber>
    </recommendedName>
</protein>
<proteinExistence type="predicted"/>
<dbReference type="InterPro" id="IPR005161">
    <property type="entry name" value="Ku_N"/>
</dbReference>
<keyword evidence="5" id="KW-0378">Hydrolase</keyword>
<evidence type="ECO:0000256" key="13">
    <source>
        <dbReference type="SAM" id="MobiDB-lite"/>
    </source>
</evidence>
<keyword evidence="4" id="KW-0227">DNA damage</keyword>
<comment type="catalytic activity">
    <reaction evidence="12">
        <text>ATP + H2O = ADP + phosphate + H(+)</text>
        <dbReference type="Rhea" id="RHEA:13065"/>
        <dbReference type="ChEBI" id="CHEBI:15377"/>
        <dbReference type="ChEBI" id="CHEBI:15378"/>
        <dbReference type="ChEBI" id="CHEBI:30616"/>
        <dbReference type="ChEBI" id="CHEBI:43474"/>
        <dbReference type="ChEBI" id="CHEBI:456216"/>
        <dbReference type="EC" id="3.6.4.12"/>
    </reaction>
</comment>
<gene>
    <name evidence="16" type="primary">LOC115477021</name>
</gene>
<dbReference type="AlphaFoldDB" id="A0A6P7Z250"/>
<dbReference type="FunFam" id="3.40.50.410:FF:000080">
    <property type="entry name" value="X-ray repair-complementing defective repair in Chinese hamster cells 6"/>
    <property type="match status" value="1"/>
</dbReference>
<feature type="domain" description="Ku70/Ku80 N-terminal alpha/beta" evidence="14">
    <location>
        <begin position="35"/>
        <end position="195"/>
    </location>
</feature>
<dbReference type="GO" id="GO:0043564">
    <property type="term" value="C:Ku70:Ku80 complex"/>
    <property type="evidence" value="ECO:0007669"/>
    <property type="project" value="InterPro"/>
</dbReference>
<dbReference type="InterPro" id="IPR036465">
    <property type="entry name" value="vWFA_dom_sf"/>
</dbReference>
<keyword evidence="3" id="KW-0547">Nucleotide-binding</keyword>
<dbReference type="GO" id="GO:0003690">
    <property type="term" value="F:double-stranded DNA binding"/>
    <property type="evidence" value="ECO:0007669"/>
    <property type="project" value="TreeGrafter"/>
</dbReference>